<dbReference type="InterPro" id="IPR024752">
    <property type="entry name" value="Myb/SANT-like_dom"/>
</dbReference>
<organism evidence="3 4">
    <name type="scientific">Corchorus olitorius</name>
    <dbReference type="NCBI Taxonomy" id="93759"/>
    <lineage>
        <taxon>Eukaryota</taxon>
        <taxon>Viridiplantae</taxon>
        <taxon>Streptophyta</taxon>
        <taxon>Embryophyta</taxon>
        <taxon>Tracheophyta</taxon>
        <taxon>Spermatophyta</taxon>
        <taxon>Magnoliopsida</taxon>
        <taxon>eudicotyledons</taxon>
        <taxon>Gunneridae</taxon>
        <taxon>Pentapetalae</taxon>
        <taxon>rosids</taxon>
        <taxon>malvids</taxon>
        <taxon>Malvales</taxon>
        <taxon>Malvaceae</taxon>
        <taxon>Grewioideae</taxon>
        <taxon>Apeibeae</taxon>
        <taxon>Corchorus</taxon>
    </lineage>
</organism>
<dbReference type="EMBL" id="AWUE01017012">
    <property type="protein sequence ID" value="OMO88722.1"/>
    <property type="molecule type" value="Genomic_DNA"/>
</dbReference>
<dbReference type="STRING" id="93759.A0A1R3J1L8"/>
<gene>
    <name evidence="3" type="ORF">COLO4_20107</name>
</gene>
<reference evidence="4" key="1">
    <citation type="submission" date="2013-09" db="EMBL/GenBank/DDBJ databases">
        <title>Corchorus olitorius genome sequencing.</title>
        <authorList>
            <person name="Alam M."/>
            <person name="Haque M.S."/>
            <person name="Islam M.S."/>
            <person name="Emdad E.M."/>
            <person name="Islam M.M."/>
            <person name="Ahmed B."/>
            <person name="Halim A."/>
            <person name="Hossen Q.M.M."/>
            <person name="Hossain M.Z."/>
            <person name="Ahmed R."/>
            <person name="Khan M.M."/>
            <person name="Islam R."/>
            <person name="Rashid M.M."/>
            <person name="Khan S.A."/>
            <person name="Rahman M.S."/>
            <person name="Alam M."/>
            <person name="Yahiya A.S."/>
            <person name="Khan M.S."/>
            <person name="Azam M.S."/>
            <person name="Haque T."/>
            <person name="Lashkar M.Z.H."/>
            <person name="Akhand A.I."/>
            <person name="Morshed G."/>
            <person name="Roy S."/>
            <person name="Uddin K.S."/>
            <person name="Rabeya T."/>
            <person name="Hossain A.S."/>
            <person name="Chowdhury A."/>
            <person name="Snigdha A.R."/>
            <person name="Mortoza M.S."/>
            <person name="Matin S.A."/>
            <person name="Hoque S.M.E."/>
            <person name="Islam M.K."/>
            <person name="Roy D.K."/>
            <person name="Haider R."/>
            <person name="Moosa M.M."/>
            <person name="Elias S.M."/>
            <person name="Hasan A.M."/>
            <person name="Jahan S."/>
            <person name="Shafiuddin M."/>
            <person name="Mahmood N."/>
            <person name="Shommy N.S."/>
        </authorList>
    </citation>
    <scope>NUCLEOTIDE SEQUENCE [LARGE SCALE GENOMIC DNA]</scope>
    <source>
        <strain evidence="4">cv. O-4</strain>
    </source>
</reference>
<accession>A0A1R3J1L8</accession>
<dbReference type="InterPro" id="IPR045026">
    <property type="entry name" value="LIMYB"/>
</dbReference>
<proteinExistence type="predicted"/>
<evidence type="ECO:0000259" key="2">
    <source>
        <dbReference type="Pfam" id="PF12776"/>
    </source>
</evidence>
<dbReference type="PANTHER" id="PTHR47584:SF14">
    <property type="entry name" value="L10-INTERACTING MYB DOMAIN-CONTAINING PROTEIN-LIKE"/>
    <property type="match status" value="1"/>
</dbReference>
<evidence type="ECO:0000313" key="3">
    <source>
        <dbReference type="EMBL" id="OMO88722.1"/>
    </source>
</evidence>
<feature type="region of interest" description="Disordered" evidence="1">
    <location>
        <begin position="157"/>
        <end position="213"/>
    </location>
</feature>
<protein>
    <recommendedName>
        <fullName evidence="2">Myb/SANT-like domain-containing protein</fullName>
    </recommendedName>
</protein>
<name>A0A1R3J1L8_9ROSI</name>
<comment type="caution">
    <text evidence="3">The sequence shown here is derived from an EMBL/GenBank/DDBJ whole genome shotgun (WGS) entry which is preliminary data.</text>
</comment>
<feature type="compositionally biased region" description="Polar residues" evidence="1">
    <location>
        <begin position="157"/>
        <end position="166"/>
    </location>
</feature>
<dbReference type="Proteomes" id="UP000187203">
    <property type="component" value="Unassembled WGS sequence"/>
</dbReference>
<evidence type="ECO:0000313" key="4">
    <source>
        <dbReference type="Proteomes" id="UP000187203"/>
    </source>
</evidence>
<evidence type="ECO:0000256" key="1">
    <source>
        <dbReference type="SAM" id="MobiDB-lite"/>
    </source>
</evidence>
<feature type="compositionally biased region" description="Basic residues" evidence="1">
    <location>
        <begin position="202"/>
        <end position="213"/>
    </location>
</feature>
<feature type="compositionally biased region" description="Basic and acidic residues" evidence="1">
    <location>
        <begin position="174"/>
        <end position="187"/>
    </location>
</feature>
<feature type="domain" description="Myb/SANT-like" evidence="2">
    <location>
        <begin position="31"/>
        <end position="123"/>
    </location>
</feature>
<dbReference type="OrthoDB" id="686198at2759"/>
<sequence length="324" mass="37161">MAHEEVNMTPIETDGEENDVQVISQDDSKIWTLEKEKILNELMEEEVNKGNRPTTTFNREAWKTIRCELCKKTKFNYTDNQLRNKFNQLRSRHTNFSKLLKETGVGYIAATGQVTATETTWQRLYGVYKMAKKFRKQGCPMFDKLCVIYGDTTASGFNARPSTHSPSDSDEDVRDQPIREEDARDQPLSDEDGIIGDVTSGSKRRASSSRLTVKRAKNQNALTTILNSYNENTKRKVEVWEKLLESGSISRTSNQDVTSEAVAETRSPRRKFLKESLEAMDALDGIDGAAYTRAVEKFHDDELWREIFLQLPTNRKIDWVLNLK</sequence>
<keyword evidence="4" id="KW-1185">Reference proteome</keyword>
<dbReference type="AlphaFoldDB" id="A0A1R3J1L8"/>
<dbReference type="PANTHER" id="PTHR47584">
    <property type="match status" value="1"/>
</dbReference>
<dbReference type="Pfam" id="PF12776">
    <property type="entry name" value="Myb_DNA-bind_3"/>
    <property type="match status" value="1"/>
</dbReference>